<dbReference type="SUPFAM" id="SSF69318">
    <property type="entry name" value="Integrin alpha N-terminal domain"/>
    <property type="match status" value="3"/>
</dbReference>
<name>A0ABW3CVA5_9FLAO</name>
<dbReference type="PROSITE" id="PS51257">
    <property type="entry name" value="PROKAR_LIPOPROTEIN"/>
    <property type="match status" value="1"/>
</dbReference>
<proteinExistence type="predicted"/>
<protein>
    <submittedName>
        <fullName evidence="3">VCBS repeat-containing protein</fullName>
    </submittedName>
</protein>
<keyword evidence="1" id="KW-0732">Signal</keyword>
<evidence type="ECO:0000259" key="2">
    <source>
        <dbReference type="Pfam" id="PF07593"/>
    </source>
</evidence>
<dbReference type="PANTHER" id="PTHR16026">
    <property type="entry name" value="CARTILAGE ACIDIC PROTEIN 1"/>
    <property type="match status" value="1"/>
</dbReference>
<dbReference type="InterPro" id="IPR013517">
    <property type="entry name" value="FG-GAP"/>
</dbReference>
<dbReference type="EMBL" id="JBHTJH010000001">
    <property type="protein sequence ID" value="MFD0860794.1"/>
    <property type="molecule type" value="Genomic_DNA"/>
</dbReference>
<gene>
    <name evidence="3" type="ORF">ACFQ1M_01130</name>
</gene>
<dbReference type="Proteomes" id="UP001596978">
    <property type="component" value="Unassembled WGS sequence"/>
</dbReference>
<evidence type="ECO:0000313" key="3">
    <source>
        <dbReference type="EMBL" id="MFD0860794.1"/>
    </source>
</evidence>
<dbReference type="Gene3D" id="2.130.10.130">
    <property type="entry name" value="Integrin alpha, N-terminal"/>
    <property type="match status" value="3"/>
</dbReference>
<dbReference type="Pfam" id="PF13517">
    <property type="entry name" value="FG-GAP_3"/>
    <property type="match status" value="4"/>
</dbReference>
<dbReference type="RefSeq" id="WP_386402602.1">
    <property type="nucleotide sequence ID" value="NZ_JBHTJH010000001.1"/>
</dbReference>
<dbReference type="InterPro" id="IPR011519">
    <property type="entry name" value="UnbV_ASPIC"/>
</dbReference>
<organism evidence="3 4">
    <name type="scientific">Sungkyunkwania multivorans</name>
    <dbReference type="NCBI Taxonomy" id="1173618"/>
    <lineage>
        <taxon>Bacteria</taxon>
        <taxon>Pseudomonadati</taxon>
        <taxon>Bacteroidota</taxon>
        <taxon>Flavobacteriia</taxon>
        <taxon>Flavobacteriales</taxon>
        <taxon>Flavobacteriaceae</taxon>
        <taxon>Sungkyunkwania</taxon>
    </lineage>
</organism>
<dbReference type="InterPro" id="IPR027039">
    <property type="entry name" value="Crtac1"/>
</dbReference>
<sequence>MRKLLLCISALYISLSCMHEKKSIAKEENSEVVFEKIPSSTSGIDFANTITHDVATKENLFDYDYFYNGAGVGMADINNDGLLDLFFCGNQTPNKLYLNKGNLKFEDISKKAGINKGKQWANGVTFADVNNDGWLDIYVSQGGPKNRQARKNLLFINQKDNTFKEHAETLGLADQGISTQAVFFDYDKDGDLDCLVSNENELYGLGPIPFYKKVLSDPELLYYSCAHLYKNENGKFVDVTQNTNLMQPAFGLGAIVSDIDDDGWLDIYIANDYFIPDAIYINNKDGSFTDRVKELTNQVSFYGMGVDMADANNDGLQDIFVLDMASSDHVRSKTLMASMNVTQFDLLTKTINFPHQYMFNSLQLNVGNNKFHNISQLSGLSKTDWSWAGLLVDLNNDEDKDIYVTNGYRRYALDNDSKLKIKEEQKRYGGKVPLRIKKQLYDALPSEKLSNILFEGGNGLHFENATKAWGLYDPSFSNGATVGDLDNDGDLEIVVNNMDEPAFLYKNLSNEKHLGNYLTVNLNAKLSECFAKVSLHYDGKQQLVETKRVRGYLSALENNAHFGLASTKTIDTVRVVWPSGLYEEKYDVAANRSITFNETDATTAFIKREDISDLKHVEPKTLGLEFVHTENEYSDFESEILLPYKQSTLGPFITKGDLNGDGKEDLFIGGAAGQAGALFIQNSKGFERVRSKALETDAPCEDMEALFVDIDNDGDIDLYVVSGGNEFDEGDARLKDRLYLNIDGTLQKADDSEHLSPYFGKSIAAIDYDKDGDKDLVIGNRIITKNYPRYAPSIIYENVNGTLKDVTENIAPSLKDIGIINKVIATDFNNDGWEDLIAVGEWSHVALLRNERGTFKDVSGELGLKDTKGWWFTVKETDLNNDGFKDYVVGNVGLNIKFKASFEKPLKVFANDFDNNGTPDIVLSKKYKDDYVPVRGRECSSQQMPFIAEKFQSYSEFANASLVDVYGKGIDTAYKAEVNEFRSMVLLNDAGQRFKMLPLPEIAQTFPLMDASFFDLNKDGFEDVILVGNIYNTEVETPRLDAGAGLVLYANGIDGYETGLTSGSHLHIQGNLKSSSIIKHQILEKYLLLCGRNDGQVAVKHISQ</sequence>
<comment type="caution">
    <text evidence="3">The sequence shown here is derived from an EMBL/GenBank/DDBJ whole genome shotgun (WGS) entry which is preliminary data.</text>
</comment>
<evidence type="ECO:0000313" key="4">
    <source>
        <dbReference type="Proteomes" id="UP001596978"/>
    </source>
</evidence>
<accession>A0ABW3CVA5</accession>
<reference evidence="4" key="1">
    <citation type="journal article" date="2019" name="Int. J. Syst. Evol. Microbiol.">
        <title>The Global Catalogue of Microorganisms (GCM) 10K type strain sequencing project: providing services to taxonomists for standard genome sequencing and annotation.</title>
        <authorList>
            <consortium name="The Broad Institute Genomics Platform"/>
            <consortium name="The Broad Institute Genome Sequencing Center for Infectious Disease"/>
            <person name="Wu L."/>
            <person name="Ma J."/>
        </authorList>
    </citation>
    <scope>NUCLEOTIDE SEQUENCE [LARGE SCALE GENOMIC DNA]</scope>
    <source>
        <strain evidence="4">CCUG 62952</strain>
    </source>
</reference>
<keyword evidence="4" id="KW-1185">Reference proteome</keyword>
<dbReference type="PANTHER" id="PTHR16026:SF0">
    <property type="entry name" value="CARTILAGE ACIDIC PROTEIN 1"/>
    <property type="match status" value="1"/>
</dbReference>
<feature type="domain" description="ASPIC/UnbV" evidence="2">
    <location>
        <begin position="531"/>
        <end position="595"/>
    </location>
</feature>
<evidence type="ECO:0000256" key="1">
    <source>
        <dbReference type="ARBA" id="ARBA00022729"/>
    </source>
</evidence>
<dbReference type="InterPro" id="IPR028994">
    <property type="entry name" value="Integrin_alpha_N"/>
</dbReference>
<dbReference type="Pfam" id="PF07593">
    <property type="entry name" value="UnbV_ASPIC"/>
    <property type="match status" value="1"/>
</dbReference>